<dbReference type="EMBL" id="CP157762">
    <property type="protein sequence ID" value="XBP92804.1"/>
    <property type="molecule type" value="Genomic_DNA"/>
</dbReference>
<reference evidence="1" key="1">
    <citation type="submission" date="2024-01" db="EMBL/GenBank/DDBJ databases">
        <title>The genome sequence of Micromonospora mangrovi CCTCC AA 2012012.</title>
        <authorList>
            <person name="Gao J."/>
        </authorList>
    </citation>
    <scope>NUCLEOTIDE SEQUENCE</scope>
    <source>
        <strain evidence="1">CCTCC AA 2012012</strain>
    </source>
</reference>
<dbReference type="EMBL" id="CP159342">
    <property type="protein sequence ID" value="XCH73501.1"/>
    <property type="molecule type" value="Genomic_DNA"/>
</dbReference>
<dbReference type="RefSeq" id="WP_350932413.1">
    <property type="nucleotide sequence ID" value="NZ_CP157762.1"/>
</dbReference>
<protein>
    <submittedName>
        <fullName evidence="1">Uncharacterized protein</fullName>
    </submittedName>
</protein>
<name>A0AAU7M5T0_9ACTN</name>
<accession>A0AAU7M5T0</accession>
<proteinExistence type="predicted"/>
<evidence type="ECO:0000313" key="2">
    <source>
        <dbReference type="EMBL" id="XCH73501.1"/>
    </source>
</evidence>
<gene>
    <name evidence="2" type="ORF">ABUL08_24980</name>
    <name evidence="1" type="ORF">VK199_24900</name>
</gene>
<evidence type="ECO:0000313" key="1">
    <source>
        <dbReference type="EMBL" id="XBP92804.1"/>
    </source>
</evidence>
<dbReference type="AlphaFoldDB" id="A0AAU7M5T0"/>
<reference evidence="2" key="2">
    <citation type="submission" date="2024-06" db="EMBL/GenBank/DDBJ databases">
        <title>Micromonospora mangrovi CCTCC AA 2012012 genome sequences.</title>
        <authorList>
            <person name="Gao J."/>
        </authorList>
    </citation>
    <scope>NUCLEOTIDE SEQUENCE</scope>
    <source>
        <strain evidence="2">CCTCC AA 2012012</strain>
    </source>
</reference>
<sequence>MEPHRWNHEAGFGQTAVDTVKEMPTVVTQRLGSVLTMKTREVCRSCNNGWMSQLERQVKPLVLSLMDAAVRGWSIGILPDEAARLSTWAVKTAWMQALSAGTTVGHSDSYHYLRQRLLPPPDCKVWLGRHAGELDFNIKQMAVQVRRSDRPWDDGDIRNVLWTCLTFRSLSFLVYTVDGWGVPPPTRDSNRWRPVWPQSMSIRFPARFDVSDQDVLSAVALQAPALHTPDLPVFERDPDGTQYRRRN</sequence>
<organism evidence="1">
    <name type="scientific">Micromonospora sp. CCTCC AA 2012012</name>
    <dbReference type="NCBI Taxonomy" id="3111921"/>
    <lineage>
        <taxon>Bacteria</taxon>
        <taxon>Bacillati</taxon>
        <taxon>Actinomycetota</taxon>
        <taxon>Actinomycetes</taxon>
        <taxon>Micromonosporales</taxon>
        <taxon>Micromonosporaceae</taxon>
        <taxon>Micromonospora</taxon>
    </lineage>
</organism>